<dbReference type="PANTHER" id="PTHR28620">
    <property type="entry name" value="CENTROMERE PROTEIN V"/>
    <property type="match status" value="1"/>
</dbReference>
<evidence type="ECO:0000256" key="3">
    <source>
        <dbReference type="ARBA" id="ARBA00022833"/>
    </source>
</evidence>
<keyword evidence="3" id="KW-0862">Zinc</keyword>
<dbReference type="CTD" id="201161"/>
<evidence type="ECO:0000313" key="6">
    <source>
        <dbReference type="RefSeq" id="XP_030619245.1"/>
    </source>
</evidence>
<dbReference type="InParanoid" id="A0A7F8KES5"/>
<dbReference type="Proteomes" id="UP000248483">
    <property type="component" value="Unplaced"/>
</dbReference>
<gene>
    <name evidence="6" type="primary">CENPV</name>
</gene>
<evidence type="ECO:0000259" key="4">
    <source>
        <dbReference type="PROSITE" id="PS51891"/>
    </source>
</evidence>
<feature type="domain" description="CENP-V/GFA" evidence="4">
    <location>
        <begin position="1"/>
        <end position="87"/>
    </location>
</feature>
<evidence type="ECO:0000256" key="2">
    <source>
        <dbReference type="ARBA" id="ARBA00022723"/>
    </source>
</evidence>
<keyword evidence="2" id="KW-0479">Metal-binding</keyword>
<organism evidence="5 6">
    <name type="scientific">Delphinapterus leucas</name>
    <name type="common">Beluga whale</name>
    <dbReference type="NCBI Taxonomy" id="9749"/>
    <lineage>
        <taxon>Eukaryota</taxon>
        <taxon>Metazoa</taxon>
        <taxon>Chordata</taxon>
        <taxon>Craniata</taxon>
        <taxon>Vertebrata</taxon>
        <taxon>Euteleostomi</taxon>
        <taxon>Mammalia</taxon>
        <taxon>Eutheria</taxon>
        <taxon>Laurasiatheria</taxon>
        <taxon>Artiodactyla</taxon>
        <taxon>Whippomorpha</taxon>
        <taxon>Cetacea</taxon>
        <taxon>Odontoceti</taxon>
        <taxon>Monodontidae</taxon>
        <taxon>Delphinapterus</taxon>
    </lineage>
</organism>
<keyword evidence="5" id="KW-1185">Reference proteome</keyword>
<evidence type="ECO:0000313" key="5">
    <source>
        <dbReference type="Proteomes" id="UP000248483"/>
    </source>
</evidence>
<name>A0A7F8KES5_DELLE</name>
<dbReference type="GO" id="GO:0033044">
    <property type="term" value="P:regulation of chromosome organization"/>
    <property type="evidence" value="ECO:0007669"/>
    <property type="project" value="TreeGrafter"/>
</dbReference>
<dbReference type="GO" id="GO:0000776">
    <property type="term" value="C:kinetochore"/>
    <property type="evidence" value="ECO:0007669"/>
    <property type="project" value="TreeGrafter"/>
</dbReference>
<dbReference type="GO" id="GO:0051233">
    <property type="term" value="C:spindle midzone"/>
    <property type="evidence" value="ECO:0007669"/>
    <property type="project" value="TreeGrafter"/>
</dbReference>
<proteinExistence type="inferred from homology"/>
<reference evidence="6" key="1">
    <citation type="submission" date="2025-08" db="UniProtKB">
        <authorList>
            <consortium name="RefSeq"/>
        </authorList>
    </citation>
    <scope>IDENTIFICATION</scope>
    <source>
        <tissue evidence="6">Blood</tissue>
    </source>
</reference>
<dbReference type="GeneID" id="111167725"/>
<dbReference type="AlphaFoldDB" id="A0A7F8KES5"/>
<dbReference type="GO" id="GO:0016846">
    <property type="term" value="F:carbon-sulfur lyase activity"/>
    <property type="evidence" value="ECO:0007669"/>
    <property type="project" value="InterPro"/>
</dbReference>
<dbReference type="PROSITE" id="PS51891">
    <property type="entry name" value="CENP_V_GFA"/>
    <property type="match status" value="1"/>
</dbReference>
<dbReference type="PANTHER" id="PTHR28620:SF4">
    <property type="entry name" value="CENTROMERE PROTEIN V"/>
    <property type="match status" value="1"/>
</dbReference>
<dbReference type="InterPro" id="IPR011057">
    <property type="entry name" value="Mss4-like_sf"/>
</dbReference>
<protein>
    <submittedName>
        <fullName evidence="6">Centromere protein V</fullName>
    </submittedName>
</protein>
<dbReference type="Gene3D" id="2.170.150.70">
    <property type="match status" value="1"/>
</dbReference>
<dbReference type="InterPro" id="IPR052355">
    <property type="entry name" value="CENP-V-like"/>
</dbReference>
<dbReference type="RefSeq" id="XP_030619245.1">
    <property type="nucleotide sequence ID" value="XM_030763385.1"/>
</dbReference>
<dbReference type="GO" id="GO:0046872">
    <property type="term" value="F:metal ion binding"/>
    <property type="evidence" value="ECO:0007669"/>
    <property type="project" value="UniProtKB-KW"/>
</dbReference>
<dbReference type="KEGG" id="dle:111167725"/>
<dbReference type="GO" id="GO:0005634">
    <property type="term" value="C:nucleus"/>
    <property type="evidence" value="ECO:0007669"/>
    <property type="project" value="TreeGrafter"/>
</dbReference>
<accession>A0A7F8KES5</accession>
<evidence type="ECO:0000256" key="1">
    <source>
        <dbReference type="ARBA" id="ARBA00005495"/>
    </source>
</evidence>
<dbReference type="GO" id="GO:0031508">
    <property type="term" value="P:pericentric heterochromatin formation"/>
    <property type="evidence" value="ECO:0007669"/>
    <property type="project" value="TreeGrafter"/>
</dbReference>
<sequence>MGPRPQTICLCKQQLKLLVCVPQGAESITTYTFNTHKAQHTFCKRCGVQSFYSPRSNPGGFGIAPHCLDEGTVRSVVVEEFNGSDWEKAMKEHKTIKSMSKE</sequence>
<dbReference type="InterPro" id="IPR006913">
    <property type="entry name" value="CENP-V/GFA"/>
</dbReference>
<comment type="similarity">
    <text evidence="1">Belongs to the Gfa family.</text>
</comment>
<dbReference type="SUPFAM" id="SSF51316">
    <property type="entry name" value="Mss4-like"/>
    <property type="match status" value="1"/>
</dbReference>
<dbReference type="GO" id="GO:0032467">
    <property type="term" value="P:positive regulation of cytokinesis"/>
    <property type="evidence" value="ECO:0007669"/>
    <property type="project" value="TreeGrafter"/>
</dbReference>